<dbReference type="RefSeq" id="WP_345135982.1">
    <property type="nucleotide sequence ID" value="NZ_BAABAT010000033.1"/>
</dbReference>
<organism evidence="5 6">
    <name type="scientific">Dactylosporangium darangshiense</name>
    <dbReference type="NCBI Taxonomy" id="579108"/>
    <lineage>
        <taxon>Bacteria</taxon>
        <taxon>Bacillati</taxon>
        <taxon>Actinomycetota</taxon>
        <taxon>Actinomycetes</taxon>
        <taxon>Micromonosporales</taxon>
        <taxon>Micromonosporaceae</taxon>
        <taxon>Dactylosporangium</taxon>
    </lineage>
</organism>
<protein>
    <recommendedName>
        <fullName evidence="4">HTH luxR-type domain-containing protein</fullName>
    </recommendedName>
</protein>
<dbReference type="CDD" id="cd06170">
    <property type="entry name" value="LuxR_C_like"/>
    <property type="match status" value="1"/>
</dbReference>
<dbReference type="InterPro" id="IPR036388">
    <property type="entry name" value="WH-like_DNA-bd_sf"/>
</dbReference>
<proteinExistence type="predicted"/>
<dbReference type="InterPro" id="IPR000792">
    <property type="entry name" value="Tscrpt_reg_LuxR_C"/>
</dbReference>
<dbReference type="PROSITE" id="PS00622">
    <property type="entry name" value="HTH_LUXR_1"/>
    <property type="match status" value="1"/>
</dbReference>
<evidence type="ECO:0000256" key="3">
    <source>
        <dbReference type="ARBA" id="ARBA00023163"/>
    </source>
</evidence>
<reference evidence="6" key="1">
    <citation type="journal article" date="2019" name="Int. J. Syst. Evol. Microbiol.">
        <title>The Global Catalogue of Microorganisms (GCM) 10K type strain sequencing project: providing services to taxonomists for standard genome sequencing and annotation.</title>
        <authorList>
            <consortium name="The Broad Institute Genomics Platform"/>
            <consortium name="The Broad Institute Genome Sequencing Center for Infectious Disease"/>
            <person name="Wu L."/>
            <person name="Ma J."/>
        </authorList>
    </citation>
    <scope>NUCLEOTIDE SEQUENCE [LARGE SCALE GENOMIC DNA]</scope>
    <source>
        <strain evidence="6">JCM 17441</strain>
    </source>
</reference>
<gene>
    <name evidence="5" type="ORF">GCM10022255_082120</name>
</gene>
<evidence type="ECO:0000256" key="2">
    <source>
        <dbReference type="ARBA" id="ARBA00023125"/>
    </source>
</evidence>
<accession>A0ABP8DM65</accession>
<comment type="caution">
    <text evidence="5">The sequence shown here is derived from an EMBL/GenBank/DDBJ whole genome shotgun (WGS) entry which is preliminary data.</text>
</comment>
<evidence type="ECO:0000313" key="5">
    <source>
        <dbReference type="EMBL" id="GAA4259032.1"/>
    </source>
</evidence>
<keyword evidence="3" id="KW-0804">Transcription</keyword>
<dbReference type="SUPFAM" id="SSF46894">
    <property type="entry name" value="C-terminal effector domain of the bipartite response regulators"/>
    <property type="match status" value="1"/>
</dbReference>
<dbReference type="PANTHER" id="PTHR44688">
    <property type="entry name" value="DNA-BINDING TRANSCRIPTIONAL ACTIVATOR DEVR_DOSR"/>
    <property type="match status" value="1"/>
</dbReference>
<evidence type="ECO:0000259" key="4">
    <source>
        <dbReference type="PROSITE" id="PS50043"/>
    </source>
</evidence>
<dbReference type="Proteomes" id="UP001500620">
    <property type="component" value="Unassembled WGS sequence"/>
</dbReference>
<evidence type="ECO:0000313" key="6">
    <source>
        <dbReference type="Proteomes" id="UP001500620"/>
    </source>
</evidence>
<feature type="domain" description="HTH luxR-type" evidence="4">
    <location>
        <begin position="93"/>
        <end position="156"/>
    </location>
</feature>
<dbReference type="InterPro" id="IPR016032">
    <property type="entry name" value="Sig_transdc_resp-reg_C-effctor"/>
</dbReference>
<dbReference type="Pfam" id="PF00196">
    <property type="entry name" value="GerE"/>
    <property type="match status" value="1"/>
</dbReference>
<keyword evidence="2" id="KW-0238">DNA-binding</keyword>
<dbReference type="PRINTS" id="PR00038">
    <property type="entry name" value="HTHLUXR"/>
</dbReference>
<dbReference type="Gene3D" id="1.10.10.10">
    <property type="entry name" value="Winged helix-like DNA-binding domain superfamily/Winged helix DNA-binding domain"/>
    <property type="match status" value="1"/>
</dbReference>
<name>A0ABP8DM65_9ACTN</name>
<dbReference type="PANTHER" id="PTHR44688:SF16">
    <property type="entry name" value="DNA-BINDING TRANSCRIPTIONAL ACTIVATOR DEVR_DOSR"/>
    <property type="match status" value="1"/>
</dbReference>
<dbReference type="SMART" id="SM00421">
    <property type="entry name" value="HTH_LUXR"/>
    <property type="match status" value="1"/>
</dbReference>
<dbReference type="PROSITE" id="PS50043">
    <property type="entry name" value="HTH_LUXR_2"/>
    <property type="match status" value="1"/>
</dbReference>
<keyword evidence="1" id="KW-0805">Transcription regulation</keyword>
<dbReference type="EMBL" id="BAABAT010000033">
    <property type="protein sequence ID" value="GAA4259032.1"/>
    <property type="molecule type" value="Genomic_DNA"/>
</dbReference>
<evidence type="ECO:0000256" key="1">
    <source>
        <dbReference type="ARBA" id="ARBA00023015"/>
    </source>
</evidence>
<keyword evidence="6" id="KW-1185">Reference proteome</keyword>
<sequence>MLARCRALLEADWRTHFETALTHHAVDGRPWEAARTHLAFGERLRRERHKNEARTQLRAAAELFDRLGAAPWSARARAELRAAGEQPSTTPPPGDALSVLSPQELQIVRLVAAGLTNREIGAQLFISPKTVSYHLYRAFPKLNVASRTQLARLDLS</sequence>